<keyword evidence="2" id="KW-1185">Reference proteome</keyword>
<reference evidence="1" key="1">
    <citation type="journal article" date="2020" name="Stud. Mycol.">
        <title>101 Dothideomycetes genomes: a test case for predicting lifestyles and emergence of pathogens.</title>
        <authorList>
            <person name="Haridas S."/>
            <person name="Albert R."/>
            <person name="Binder M."/>
            <person name="Bloem J."/>
            <person name="Labutti K."/>
            <person name="Salamov A."/>
            <person name="Andreopoulos B."/>
            <person name="Baker S."/>
            <person name="Barry K."/>
            <person name="Bills G."/>
            <person name="Bluhm B."/>
            <person name="Cannon C."/>
            <person name="Castanera R."/>
            <person name="Culley D."/>
            <person name="Daum C."/>
            <person name="Ezra D."/>
            <person name="Gonzalez J."/>
            <person name="Henrissat B."/>
            <person name="Kuo A."/>
            <person name="Liang C."/>
            <person name="Lipzen A."/>
            <person name="Lutzoni F."/>
            <person name="Magnuson J."/>
            <person name="Mondo S."/>
            <person name="Nolan M."/>
            <person name="Ohm R."/>
            <person name="Pangilinan J."/>
            <person name="Park H.-J."/>
            <person name="Ramirez L."/>
            <person name="Alfaro M."/>
            <person name="Sun H."/>
            <person name="Tritt A."/>
            <person name="Yoshinaga Y."/>
            <person name="Zwiers L.-H."/>
            <person name="Turgeon B."/>
            <person name="Goodwin S."/>
            <person name="Spatafora J."/>
            <person name="Crous P."/>
            <person name="Grigoriev I."/>
        </authorList>
    </citation>
    <scope>NUCLEOTIDE SEQUENCE</scope>
    <source>
        <strain evidence="1">HMLAC05119</strain>
    </source>
</reference>
<evidence type="ECO:0000313" key="2">
    <source>
        <dbReference type="Proteomes" id="UP000800096"/>
    </source>
</evidence>
<evidence type="ECO:0000313" key="1">
    <source>
        <dbReference type="EMBL" id="KAF1911039.1"/>
    </source>
</evidence>
<dbReference type="AlphaFoldDB" id="A0A6A5Q667"/>
<proteinExistence type="predicted"/>
<organism evidence="1 2">
    <name type="scientific">Ampelomyces quisqualis</name>
    <name type="common">Powdery mildew agent</name>
    <dbReference type="NCBI Taxonomy" id="50730"/>
    <lineage>
        <taxon>Eukaryota</taxon>
        <taxon>Fungi</taxon>
        <taxon>Dikarya</taxon>
        <taxon>Ascomycota</taxon>
        <taxon>Pezizomycotina</taxon>
        <taxon>Dothideomycetes</taxon>
        <taxon>Pleosporomycetidae</taxon>
        <taxon>Pleosporales</taxon>
        <taxon>Pleosporineae</taxon>
        <taxon>Phaeosphaeriaceae</taxon>
        <taxon>Ampelomyces</taxon>
    </lineage>
</organism>
<sequence length="67" mass="7246">MILASGLSYIPEPLSLVKPSVFGPPPSEKPFLPGPLPRETPRLLQTSSQTSLIGTIKEISNSKKIYP</sequence>
<dbReference type="Proteomes" id="UP000800096">
    <property type="component" value="Unassembled WGS sequence"/>
</dbReference>
<name>A0A6A5Q667_AMPQU</name>
<accession>A0A6A5Q667</accession>
<gene>
    <name evidence="1" type="ORF">BDU57DRAFT_524715</name>
</gene>
<protein>
    <submittedName>
        <fullName evidence="1">Uncharacterized protein</fullName>
    </submittedName>
</protein>
<dbReference type="EMBL" id="ML979146">
    <property type="protein sequence ID" value="KAF1911039.1"/>
    <property type="molecule type" value="Genomic_DNA"/>
</dbReference>